<sequence>IIPTYQKVLISDPLFIVNGSLLKNTIVSPLMITELLNIATGHPTQGLYNSLQKHFTYYKCGVIATKASCSQYQNINCSELINCTDCIKSGNEYINNEFKSSALNGLIRGDMNYNNTECNQNNTLIILLSDKSDQEQVYTSQMITIVLGSVIVSAVIMIMLVSMDDEAPDDSDDDMNALLFQSPEMMVAPEEFLDDELWEAGGDDY</sequence>
<dbReference type="AlphaFoldDB" id="A0A146KH63"/>
<dbReference type="EMBL" id="GDID01001810">
    <property type="protein sequence ID" value="JAP94796.1"/>
    <property type="molecule type" value="Transcribed_RNA"/>
</dbReference>
<evidence type="ECO:0000313" key="2">
    <source>
        <dbReference type="EMBL" id="JAP94796.1"/>
    </source>
</evidence>
<reference evidence="2" key="1">
    <citation type="submission" date="2015-07" db="EMBL/GenBank/DDBJ databases">
        <title>Adaptation to a free-living lifestyle via gene acquisitions in the diplomonad Trepomonas sp. PC1.</title>
        <authorList>
            <person name="Xu F."/>
            <person name="Jerlstrom-Hultqvist J."/>
            <person name="Kolisko M."/>
            <person name="Simpson A.G.B."/>
            <person name="Roger A.J."/>
            <person name="Svard S.G."/>
            <person name="Andersson J.O."/>
        </authorList>
    </citation>
    <scope>NUCLEOTIDE SEQUENCE</scope>
    <source>
        <strain evidence="2">PC1</strain>
    </source>
</reference>
<protein>
    <submittedName>
        <fullName evidence="2">Uncharacterized protein</fullName>
    </submittedName>
</protein>
<evidence type="ECO:0000256" key="1">
    <source>
        <dbReference type="SAM" id="Phobius"/>
    </source>
</evidence>
<feature type="non-terminal residue" evidence="2">
    <location>
        <position position="1"/>
    </location>
</feature>
<keyword evidence="1" id="KW-0472">Membrane</keyword>
<feature type="transmembrane region" description="Helical" evidence="1">
    <location>
        <begin position="142"/>
        <end position="161"/>
    </location>
</feature>
<proteinExistence type="predicted"/>
<accession>A0A146KH63</accession>
<organism evidence="2">
    <name type="scientific">Trepomonas sp. PC1</name>
    <dbReference type="NCBI Taxonomy" id="1076344"/>
    <lineage>
        <taxon>Eukaryota</taxon>
        <taxon>Metamonada</taxon>
        <taxon>Diplomonadida</taxon>
        <taxon>Hexamitidae</taxon>
        <taxon>Hexamitinae</taxon>
        <taxon>Trepomonas</taxon>
    </lineage>
</organism>
<gene>
    <name evidence="2" type="ORF">TPC1_12424</name>
</gene>
<keyword evidence="1" id="KW-0812">Transmembrane</keyword>
<name>A0A146KH63_9EUKA</name>
<keyword evidence="1" id="KW-1133">Transmembrane helix</keyword>